<evidence type="ECO:0000313" key="2">
    <source>
        <dbReference type="EMBL" id="GFN74110.1"/>
    </source>
</evidence>
<gene>
    <name evidence="2" type="ORF">PoB_000061600</name>
</gene>
<dbReference type="AlphaFoldDB" id="A0AAV3XVP2"/>
<proteinExistence type="predicted"/>
<feature type="chain" id="PRO_5043831179" description="Secreted protein" evidence="1">
    <location>
        <begin position="22"/>
        <end position="125"/>
    </location>
</feature>
<keyword evidence="3" id="KW-1185">Reference proteome</keyword>
<evidence type="ECO:0000256" key="1">
    <source>
        <dbReference type="SAM" id="SignalP"/>
    </source>
</evidence>
<organism evidence="2 3">
    <name type="scientific">Plakobranchus ocellatus</name>
    <dbReference type="NCBI Taxonomy" id="259542"/>
    <lineage>
        <taxon>Eukaryota</taxon>
        <taxon>Metazoa</taxon>
        <taxon>Spiralia</taxon>
        <taxon>Lophotrochozoa</taxon>
        <taxon>Mollusca</taxon>
        <taxon>Gastropoda</taxon>
        <taxon>Heterobranchia</taxon>
        <taxon>Euthyneura</taxon>
        <taxon>Panpulmonata</taxon>
        <taxon>Sacoglossa</taxon>
        <taxon>Placobranchoidea</taxon>
        <taxon>Plakobranchidae</taxon>
        <taxon>Plakobranchus</taxon>
    </lineage>
</organism>
<dbReference type="EMBL" id="BLXT01000055">
    <property type="protein sequence ID" value="GFN74110.1"/>
    <property type="molecule type" value="Genomic_DNA"/>
</dbReference>
<comment type="caution">
    <text evidence="2">The sequence shown here is derived from an EMBL/GenBank/DDBJ whole genome shotgun (WGS) entry which is preliminary data.</text>
</comment>
<keyword evidence="1" id="KW-0732">Signal</keyword>
<protein>
    <recommendedName>
        <fullName evidence="4">Secreted protein</fullName>
    </recommendedName>
</protein>
<evidence type="ECO:0008006" key="4">
    <source>
        <dbReference type="Google" id="ProtNLM"/>
    </source>
</evidence>
<name>A0AAV3XVP2_9GAST</name>
<dbReference type="Proteomes" id="UP000735302">
    <property type="component" value="Unassembled WGS sequence"/>
</dbReference>
<feature type="signal peptide" evidence="1">
    <location>
        <begin position="1"/>
        <end position="21"/>
    </location>
</feature>
<sequence length="125" mass="13995">MHPGLERSILLLLACIRNLQVEDNRPGWVSKFLEQRLEDLFLFRSIPCLEINANFSQGFGVGAPLQASVGLHQPVLPASSLAGVQTNHHNESWHIDCSAFAAWIGMRITLDHHHVHQFHSTIRGS</sequence>
<accession>A0AAV3XVP2</accession>
<evidence type="ECO:0000313" key="3">
    <source>
        <dbReference type="Proteomes" id="UP000735302"/>
    </source>
</evidence>
<reference evidence="2 3" key="1">
    <citation type="journal article" date="2021" name="Elife">
        <title>Chloroplast acquisition without the gene transfer in kleptoplastic sea slugs, Plakobranchus ocellatus.</title>
        <authorList>
            <person name="Maeda T."/>
            <person name="Takahashi S."/>
            <person name="Yoshida T."/>
            <person name="Shimamura S."/>
            <person name="Takaki Y."/>
            <person name="Nagai Y."/>
            <person name="Toyoda A."/>
            <person name="Suzuki Y."/>
            <person name="Arimoto A."/>
            <person name="Ishii H."/>
            <person name="Satoh N."/>
            <person name="Nishiyama T."/>
            <person name="Hasebe M."/>
            <person name="Maruyama T."/>
            <person name="Minagawa J."/>
            <person name="Obokata J."/>
            <person name="Shigenobu S."/>
        </authorList>
    </citation>
    <scope>NUCLEOTIDE SEQUENCE [LARGE SCALE GENOMIC DNA]</scope>
</reference>